<keyword evidence="2" id="KW-0812">Transmembrane</keyword>
<evidence type="ECO:0000313" key="3">
    <source>
        <dbReference type="EMBL" id="CAE2202366.1"/>
    </source>
</evidence>
<feature type="region of interest" description="Disordered" evidence="1">
    <location>
        <begin position="217"/>
        <end position="271"/>
    </location>
</feature>
<accession>A0A7S4M5B4</accession>
<dbReference type="EMBL" id="HBKQ01001830">
    <property type="protein sequence ID" value="CAE2202366.1"/>
    <property type="molecule type" value="Transcribed_RNA"/>
</dbReference>
<organism evidence="3">
    <name type="scientific">Odontella aurita</name>
    <dbReference type="NCBI Taxonomy" id="265563"/>
    <lineage>
        <taxon>Eukaryota</taxon>
        <taxon>Sar</taxon>
        <taxon>Stramenopiles</taxon>
        <taxon>Ochrophyta</taxon>
        <taxon>Bacillariophyta</taxon>
        <taxon>Mediophyceae</taxon>
        <taxon>Biddulphiophycidae</taxon>
        <taxon>Eupodiscales</taxon>
        <taxon>Odontellaceae</taxon>
        <taxon>Odontella</taxon>
    </lineage>
</organism>
<gene>
    <name evidence="3" type="ORF">OAUR00152_LOCUS1238</name>
</gene>
<proteinExistence type="predicted"/>
<feature type="compositionally biased region" description="Basic residues" evidence="1">
    <location>
        <begin position="1"/>
        <end position="11"/>
    </location>
</feature>
<protein>
    <submittedName>
        <fullName evidence="3">Uncharacterized protein</fullName>
    </submittedName>
</protein>
<feature type="transmembrane region" description="Helical" evidence="2">
    <location>
        <begin position="346"/>
        <end position="368"/>
    </location>
</feature>
<dbReference type="AlphaFoldDB" id="A0A7S4M5B4"/>
<evidence type="ECO:0000256" key="2">
    <source>
        <dbReference type="SAM" id="Phobius"/>
    </source>
</evidence>
<feature type="compositionally biased region" description="Basic and acidic residues" evidence="1">
    <location>
        <begin position="240"/>
        <end position="251"/>
    </location>
</feature>
<feature type="region of interest" description="Disordered" evidence="1">
    <location>
        <begin position="1"/>
        <end position="23"/>
    </location>
</feature>
<evidence type="ECO:0000256" key="1">
    <source>
        <dbReference type="SAM" id="MobiDB-lite"/>
    </source>
</evidence>
<keyword evidence="2" id="KW-0472">Membrane</keyword>
<name>A0A7S4M5B4_9STRA</name>
<reference evidence="3" key="1">
    <citation type="submission" date="2021-01" db="EMBL/GenBank/DDBJ databases">
        <authorList>
            <person name="Corre E."/>
            <person name="Pelletier E."/>
            <person name="Niang G."/>
            <person name="Scheremetjew M."/>
            <person name="Finn R."/>
            <person name="Kale V."/>
            <person name="Holt S."/>
            <person name="Cochrane G."/>
            <person name="Meng A."/>
            <person name="Brown T."/>
            <person name="Cohen L."/>
        </authorList>
    </citation>
    <scope>NUCLEOTIDE SEQUENCE</scope>
    <source>
        <strain evidence="3">Isolate 1302-5</strain>
    </source>
</reference>
<sequence length="480" mass="52322">MAPKKQTKRHPSMPQPLTSVNETTTCSRQHCSFPSDDVHRHRTLPTLDVGGSVVRTDNSGAQCPRQSSAIAAGTERVGDKGHRKINRPAEAVIKSELQKFQRHQQRIKERAERKSAQNGREQQCHCTASPSCVATQVCPVGERCKSNYQAKAEIIDTTGPISARLEIPTRLTSETFAATSAFQDQKCSVSKHAPPPEVVPAIGPDIAAIESSFSRGAIARSNNQSRPRAVLPITSSSRHQHQDTHATHTQREQIIQSHQVSAEGDPPVPSDDSAEFGLGPPISGFLPPEVRHDQAAQHVQGIDHFIAEMLENIVEGQVVNPQKAESLLCLRCCQNFPISCSWKRGIAAGLLVALITVAVSVAVVFSPAKGVARNVKNKGITSPPFDGSNGFELSTRPPAPELLQSDRFMAIGTALAPALDEDEMRDVNSPQHKAVTWLADLDILLVSPDDVKNLTQRFALATFFFSTEGELWHDNLNMRK</sequence>
<keyword evidence="2" id="KW-1133">Transmembrane helix</keyword>